<organism evidence="3 4">
    <name type="scientific">Cellulomonas shaoxiangyii</name>
    <dbReference type="NCBI Taxonomy" id="2566013"/>
    <lineage>
        <taxon>Bacteria</taxon>
        <taxon>Bacillati</taxon>
        <taxon>Actinomycetota</taxon>
        <taxon>Actinomycetes</taxon>
        <taxon>Micrococcales</taxon>
        <taxon>Cellulomonadaceae</taxon>
        <taxon>Cellulomonas</taxon>
    </lineage>
</organism>
<feature type="region of interest" description="Disordered" evidence="1">
    <location>
        <begin position="98"/>
        <end position="135"/>
    </location>
</feature>
<feature type="region of interest" description="Disordered" evidence="1">
    <location>
        <begin position="1"/>
        <end position="54"/>
    </location>
</feature>
<keyword evidence="4" id="KW-1185">Reference proteome</keyword>
<protein>
    <submittedName>
        <fullName evidence="3">DUF998 domain-containing protein</fullName>
    </submittedName>
</protein>
<feature type="transmembrane region" description="Helical" evidence="2">
    <location>
        <begin position="346"/>
        <end position="367"/>
    </location>
</feature>
<dbReference type="InterPro" id="IPR009339">
    <property type="entry name" value="DUF998"/>
</dbReference>
<feature type="compositionally biased region" description="Low complexity" evidence="1">
    <location>
        <begin position="35"/>
        <end position="46"/>
    </location>
</feature>
<proteinExistence type="predicted"/>
<reference evidence="3 4" key="1">
    <citation type="submission" date="2019-04" db="EMBL/GenBank/DDBJ databases">
        <title>Isolation and identification of Cellulomonas shaoxiangyii sp. Nov. isolated from feces of the Tibetan antelopes (Pantholops hodgsonii) in the Qinghai-Tibet plateau of China.</title>
        <authorList>
            <person name="Tian Z."/>
        </authorList>
    </citation>
    <scope>NUCLEOTIDE SEQUENCE [LARGE SCALE GENOMIC DNA]</scope>
    <source>
        <strain evidence="3 4">Z28</strain>
    </source>
</reference>
<accession>A0A4P7SDZ3</accession>
<evidence type="ECO:0000313" key="3">
    <source>
        <dbReference type="EMBL" id="QCB92319.1"/>
    </source>
</evidence>
<dbReference type="Proteomes" id="UP000296469">
    <property type="component" value="Chromosome"/>
</dbReference>
<feature type="transmembrane region" description="Helical" evidence="2">
    <location>
        <begin position="223"/>
        <end position="241"/>
    </location>
</feature>
<dbReference type="AlphaFoldDB" id="A0A4P7SDZ3"/>
<feature type="compositionally biased region" description="Basic residues" evidence="1">
    <location>
        <begin position="98"/>
        <end position="116"/>
    </location>
</feature>
<keyword evidence="2" id="KW-1133">Transmembrane helix</keyword>
<dbReference type="KEGG" id="celz:E5225_00850"/>
<evidence type="ECO:0000256" key="2">
    <source>
        <dbReference type="SAM" id="Phobius"/>
    </source>
</evidence>
<name>A0A4P7SDZ3_9CELL</name>
<keyword evidence="2" id="KW-0812">Transmembrane</keyword>
<feature type="transmembrane region" description="Helical" evidence="2">
    <location>
        <begin position="248"/>
        <end position="265"/>
    </location>
</feature>
<feature type="transmembrane region" description="Helical" evidence="2">
    <location>
        <begin position="160"/>
        <end position="183"/>
    </location>
</feature>
<evidence type="ECO:0000313" key="4">
    <source>
        <dbReference type="Proteomes" id="UP000296469"/>
    </source>
</evidence>
<feature type="transmembrane region" description="Helical" evidence="2">
    <location>
        <begin position="313"/>
        <end position="334"/>
    </location>
</feature>
<dbReference type="Pfam" id="PF06197">
    <property type="entry name" value="DUF998"/>
    <property type="match status" value="1"/>
</dbReference>
<evidence type="ECO:0000256" key="1">
    <source>
        <dbReference type="SAM" id="MobiDB-lite"/>
    </source>
</evidence>
<dbReference type="EMBL" id="CP039291">
    <property type="protein sequence ID" value="QCB92319.1"/>
    <property type="molecule type" value="Genomic_DNA"/>
</dbReference>
<sequence length="386" mass="40019">MTNEMRPTSIASKVQPTPEPSSKRTCRRVTGSPSRRAVVPAAAPEGAVGGRGRAAGRARRLLGGGRAAGARRETVLSGTVRGGAGRCCVGRRGRWRRARGPGRRRVARRCTHRARPARSTPAAPRPRVRAGGLPDHRSVAQHGRVTDDARPRRRDVRRHLVGGLLLLATVQVLVVEAVVASAWDVVPYSRADHYVSDLGLAECAELTGRTVCSPLHALMNTGFVVHAVLVVAAAVLLRDLVPGRARPWVVAAVLVHAVGVAWVGLVPGSLAEPVGGLPRYVVHNVGSVMAVVGGNVGALVAGAALLRRHRAWAVTSLLLGGIGAVATVLDVVGVDPGLGVGGSQRATMYPIVVWLVLTGAAVVVSASRDRRGGVPARGGGAGRHGA</sequence>
<keyword evidence="2" id="KW-0472">Membrane</keyword>
<feature type="compositionally biased region" description="Polar residues" evidence="1">
    <location>
        <begin position="1"/>
        <end position="15"/>
    </location>
</feature>
<feature type="transmembrane region" description="Helical" evidence="2">
    <location>
        <begin position="285"/>
        <end position="306"/>
    </location>
</feature>
<gene>
    <name evidence="3" type="ORF">E5225_00850</name>
</gene>